<proteinExistence type="predicted"/>
<dbReference type="AlphaFoldDB" id="A0A5C7F351"/>
<evidence type="ECO:0000313" key="2">
    <source>
        <dbReference type="Proteomes" id="UP000321907"/>
    </source>
</evidence>
<comment type="caution">
    <text evidence="1">The sequence shown here is derived from an EMBL/GenBank/DDBJ whole genome shotgun (WGS) entry which is preliminary data.</text>
</comment>
<accession>A0A5C7F351</accession>
<reference evidence="1 2" key="1">
    <citation type="submission" date="2019-08" db="EMBL/GenBank/DDBJ databases">
        <title>Lewinella sp. strain SSH13 Genome sequencing and assembly.</title>
        <authorList>
            <person name="Kim I."/>
        </authorList>
    </citation>
    <scope>NUCLEOTIDE SEQUENCE [LARGE SCALE GENOMIC DNA]</scope>
    <source>
        <strain evidence="1 2">SSH13</strain>
    </source>
</reference>
<dbReference type="RefSeq" id="WP_147932921.1">
    <property type="nucleotide sequence ID" value="NZ_VOXD01000076.1"/>
</dbReference>
<sequence>MNSQEWIGIHFNFTSDNKLQKWLEKYENSGVKLDEDHVTVEFGKNELKRLKNEKSPKSDLINKVIRRHLKDSDYTNIYAYIDADKLQNQKITLLEEEFNKPVVEFFFEDRKSICEIFNAKVNSSQINKILRKSELMIPLNTVFEFVRDRDFEQGQKLTLELRYEDKEEWGSNRDNLKVSIQVENP</sequence>
<gene>
    <name evidence="1" type="ORF">FUA23_21930</name>
</gene>
<protein>
    <submittedName>
        <fullName evidence="1">Uncharacterized protein</fullName>
    </submittedName>
</protein>
<dbReference type="EMBL" id="VOXD01000076">
    <property type="protein sequence ID" value="TXF81699.1"/>
    <property type="molecule type" value="Genomic_DNA"/>
</dbReference>
<dbReference type="Proteomes" id="UP000321907">
    <property type="component" value="Unassembled WGS sequence"/>
</dbReference>
<evidence type="ECO:0000313" key="1">
    <source>
        <dbReference type="EMBL" id="TXF81699.1"/>
    </source>
</evidence>
<name>A0A5C7F351_9BACT</name>
<keyword evidence="2" id="KW-1185">Reference proteome</keyword>
<organism evidence="1 2">
    <name type="scientific">Neolewinella aurantiaca</name>
    <dbReference type="NCBI Taxonomy" id="2602767"/>
    <lineage>
        <taxon>Bacteria</taxon>
        <taxon>Pseudomonadati</taxon>
        <taxon>Bacteroidota</taxon>
        <taxon>Saprospiria</taxon>
        <taxon>Saprospirales</taxon>
        <taxon>Lewinellaceae</taxon>
        <taxon>Neolewinella</taxon>
    </lineage>
</organism>